<dbReference type="AlphaFoldDB" id="A0AAV9ZL31"/>
<reference evidence="1 2" key="1">
    <citation type="journal article" date="2024" name="J Genomics">
        <title>Draft genome sequencing and assembly of Favolaschia claudopus CIRM-BRFM 2984 isolated from oak limbs.</title>
        <authorList>
            <person name="Navarro D."/>
            <person name="Drula E."/>
            <person name="Chaduli D."/>
            <person name="Cazenave R."/>
            <person name="Ahrendt S."/>
            <person name="Wang J."/>
            <person name="Lipzen A."/>
            <person name="Daum C."/>
            <person name="Barry K."/>
            <person name="Grigoriev I.V."/>
            <person name="Favel A."/>
            <person name="Rosso M.N."/>
            <person name="Martin F."/>
        </authorList>
    </citation>
    <scope>NUCLEOTIDE SEQUENCE [LARGE SCALE GENOMIC DNA]</scope>
    <source>
        <strain evidence="1 2">CIRM-BRFM 2984</strain>
    </source>
</reference>
<name>A0AAV9ZL31_9AGAR</name>
<dbReference type="Proteomes" id="UP001362999">
    <property type="component" value="Unassembled WGS sequence"/>
</dbReference>
<comment type="caution">
    <text evidence="1">The sequence shown here is derived from an EMBL/GenBank/DDBJ whole genome shotgun (WGS) entry which is preliminary data.</text>
</comment>
<evidence type="ECO:0000313" key="1">
    <source>
        <dbReference type="EMBL" id="KAK6984750.1"/>
    </source>
</evidence>
<organism evidence="1 2">
    <name type="scientific">Favolaschia claudopus</name>
    <dbReference type="NCBI Taxonomy" id="2862362"/>
    <lineage>
        <taxon>Eukaryota</taxon>
        <taxon>Fungi</taxon>
        <taxon>Dikarya</taxon>
        <taxon>Basidiomycota</taxon>
        <taxon>Agaricomycotina</taxon>
        <taxon>Agaricomycetes</taxon>
        <taxon>Agaricomycetidae</taxon>
        <taxon>Agaricales</taxon>
        <taxon>Marasmiineae</taxon>
        <taxon>Mycenaceae</taxon>
        <taxon>Favolaschia</taxon>
    </lineage>
</organism>
<sequence length="308" mass="33270">MVLPSNALLAAQSPKRIFVLFAPPSTFPRASVLPSGSPPPLPSGPGSLPPRQILDFRETALDLPENMDYPPVSAHSFRCGNGFGEILDRNGLIWCILRPPGPGLHRRSLARFLGSTSDSLAFLQSSTRSPDPPGAPLAEIWRKWPTGAGALGTTPSDTQELFRADPPPSCSSRLAYIGPGPAQWPSLVDGQRFAGSLRGLRGNRVVFRVTIKLVDRRRIVSGGRMWTSSCRLQDFWTRVVPTSRWFLWGTAQYQDPHVSYSHRYPGVASVAAPPKVHGPALVGGTHASAKGKTYDSVGGLVDTGDFWG</sequence>
<keyword evidence="2" id="KW-1185">Reference proteome</keyword>
<evidence type="ECO:0000313" key="2">
    <source>
        <dbReference type="Proteomes" id="UP001362999"/>
    </source>
</evidence>
<accession>A0AAV9ZL31</accession>
<proteinExistence type="predicted"/>
<gene>
    <name evidence="1" type="ORF">R3P38DRAFT_2806350</name>
</gene>
<dbReference type="EMBL" id="JAWWNJ010000135">
    <property type="protein sequence ID" value="KAK6984750.1"/>
    <property type="molecule type" value="Genomic_DNA"/>
</dbReference>
<protein>
    <submittedName>
        <fullName evidence="1">Uncharacterized protein</fullName>
    </submittedName>
</protein>